<evidence type="ECO:0000256" key="1">
    <source>
        <dbReference type="SAM" id="MobiDB-lite"/>
    </source>
</evidence>
<comment type="caution">
    <text evidence="2">The sequence shown here is derived from an EMBL/GenBank/DDBJ whole genome shotgun (WGS) entry which is preliminary data.</text>
</comment>
<feature type="compositionally biased region" description="Polar residues" evidence="1">
    <location>
        <begin position="213"/>
        <end position="240"/>
    </location>
</feature>
<sequence length="652" mass="70639">MESHTLDQITQPALPLTSPENMPTTGTPPPSQQAIENNFPTQILPLPLFQEFALAPSANLPPALSPEQPILNSKIQQITQEEFNSNISKAKSIMKALAALKLPNCSRTRSPNFPKKLRPPSVANPKFELPVFEATGEIPKEEALKIHNSKRHARPPLTTTQKPPCKPKKPKQSHPPKAVNLLDTDSSSSPKPDEEQTIVSPQSHPTPHASVAPLSTPNAATPNPSFSSATTFNQQAQTISPEEVFKPVDPRTQAPLPPPAIQTGFPSGPSDPNASDTNSNENPSIGSGGLNPGVPASSHPPPPPANHPNKTPPQDSNPSLQPAGQAPKSSPLHPFSILKSTDVQIAIMQNQQTVGSIKPSWERYQAAWKALKTLAKFQAASLQHPAPHRPNFQFERTATSYPAWIKTITALAPDFLSPSSNDLWNCPNIVDFTLLTKSIELEKSNSTEPFIPTTTKLTHLETTLVCFLGCLQHPTPTVMSEWAKLIAASVEIMPFDLHVPRPPQPHQDDNLMTQGVQAPSYYKNMKKTLASFKTPTDNTTDTVATSGPAYQRSHATDVLKDFASLIIDVCAGYVILQTHALSDHPMTNAELKKKSCQQAASAPTNNPPASSSITTQTSAAALEILQESTKKLQTYQTKQNFQPLVYFLVSGV</sequence>
<proteinExistence type="predicted"/>
<feature type="region of interest" description="Disordered" evidence="1">
    <location>
        <begin position="1"/>
        <end position="38"/>
    </location>
</feature>
<feature type="compositionally biased region" description="Low complexity" evidence="1">
    <location>
        <begin position="599"/>
        <end position="613"/>
    </location>
</feature>
<feature type="region of interest" description="Disordered" evidence="1">
    <location>
        <begin position="145"/>
        <end position="335"/>
    </location>
</feature>
<gene>
    <name evidence="2" type="ORF">PCASD_21292</name>
</gene>
<feature type="compositionally biased region" description="Polar residues" evidence="1">
    <location>
        <begin position="270"/>
        <end position="285"/>
    </location>
</feature>
<accession>A0A2N5TX55</accession>
<evidence type="ECO:0000313" key="3">
    <source>
        <dbReference type="Proteomes" id="UP000235392"/>
    </source>
</evidence>
<organism evidence="2 3">
    <name type="scientific">Puccinia coronata f. sp. avenae</name>
    <dbReference type="NCBI Taxonomy" id="200324"/>
    <lineage>
        <taxon>Eukaryota</taxon>
        <taxon>Fungi</taxon>
        <taxon>Dikarya</taxon>
        <taxon>Basidiomycota</taxon>
        <taxon>Pucciniomycotina</taxon>
        <taxon>Pucciniomycetes</taxon>
        <taxon>Pucciniales</taxon>
        <taxon>Pucciniaceae</taxon>
        <taxon>Puccinia</taxon>
    </lineage>
</organism>
<evidence type="ECO:0000313" key="2">
    <source>
        <dbReference type="EMBL" id="PLW30047.1"/>
    </source>
</evidence>
<protein>
    <submittedName>
        <fullName evidence="2">Uncharacterized protein</fullName>
    </submittedName>
</protein>
<dbReference type="Proteomes" id="UP000235392">
    <property type="component" value="Unassembled WGS sequence"/>
</dbReference>
<dbReference type="EMBL" id="PGCI01000311">
    <property type="protein sequence ID" value="PLW30047.1"/>
    <property type="molecule type" value="Genomic_DNA"/>
</dbReference>
<reference evidence="2 3" key="1">
    <citation type="submission" date="2017-11" db="EMBL/GenBank/DDBJ databases">
        <title>De novo assembly and phasing of dikaryotic genomes from two isolates of Puccinia coronata f. sp. avenae, the causal agent of oat crown rust.</title>
        <authorList>
            <person name="Miller M.E."/>
            <person name="Zhang Y."/>
            <person name="Omidvar V."/>
            <person name="Sperschneider J."/>
            <person name="Schwessinger B."/>
            <person name="Raley C."/>
            <person name="Palmer J.M."/>
            <person name="Garnica D."/>
            <person name="Upadhyaya N."/>
            <person name="Rathjen J."/>
            <person name="Taylor J.M."/>
            <person name="Park R.F."/>
            <person name="Dodds P.N."/>
            <person name="Hirsch C.D."/>
            <person name="Kianian S.F."/>
            <person name="Figueroa M."/>
        </authorList>
    </citation>
    <scope>NUCLEOTIDE SEQUENCE [LARGE SCALE GENOMIC DNA]</scope>
    <source>
        <strain evidence="2">12SD80</strain>
    </source>
</reference>
<feature type="region of interest" description="Disordered" evidence="1">
    <location>
        <begin position="592"/>
        <end position="613"/>
    </location>
</feature>
<feature type="compositionally biased region" description="Basic residues" evidence="1">
    <location>
        <begin position="165"/>
        <end position="174"/>
    </location>
</feature>
<dbReference type="AlphaFoldDB" id="A0A2N5TX55"/>
<feature type="compositionally biased region" description="Polar residues" evidence="1">
    <location>
        <begin position="1"/>
        <end position="11"/>
    </location>
</feature>
<name>A0A2N5TX55_9BASI</name>